<accession>A0A813I3A0</accession>
<protein>
    <submittedName>
        <fullName evidence="2">Uncharacterized protein</fullName>
    </submittedName>
</protein>
<gene>
    <name evidence="2" type="ORF">PGLA2088_LOCUS3538</name>
</gene>
<feature type="region of interest" description="Disordered" evidence="1">
    <location>
        <begin position="65"/>
        <end position="111"/>
    </location>
</feature>
<organism evidence="2 3">
    <name type="scientific">Polarella glacialis</name>
    <name type="common">Dinoflagellate</name>
    <dbReference type="NCBI Taxonomy" id="89957"/>
    <lineage>
        <taxon>Eukaryota</taxon>
        <taxon>Sar</taxon>
        <taxon>Alveolata</taxon>
        <taxon>Dinophyceae</taxon>
        <taxon>Suessiales</taxon>
        <taxon>Suessiaceae</taxon>
        <taxon>Polarella</taxon>
    </lineage>
</organism>
<evidence type="ECO:0000313" key="3">
    <source>
        <dbReference type="Proteomes" id="UP000626109"/>
    </source>
</evidence>
<proteinExistence type="predicted"/>
<feature type="non-terminal residue" evidence="2">
    <location>
        <position position="1"/>
    </location>
</feature>
<comment type="caution">
    <text evidence="2">The sequence shown here is derived from an EMBL/GenBank/DDBJ whole genome shotgun (WGS) entry which is preliminary data.</text>
</comment>
<dbReference type="EMBL" id="CAJNNW010003069">
    <property type="protein sequence ID" value="CAE8645005.1"/>
    <property type="molecule type" value="Genomic_DNA"/>
</dbReference>
<feature type="compositionally biased region" description="Low complexity" evidence="1">
    <location>
        <begin position="76"/>
        <end position="94"/>
    </location>
</feature>
<dbReference type="AlphaFoldDB" id="A0A813I3A0"/>
<reference evidence="2" key="1">
    <citation type="submission" date="2021-02" db="EMBL/GenBank/DDBJ databases">
        <authorList>
            <person name="Dougan E. K."/>
            <person name="Rhodes N."/>
            <person name="Thang M."/>
            <person name="Chan C."/>
        </authorList>
    </citation>
    <scope>NUCLEOTIDE SEQUENCE</scope>
</reference>
<name>A0A813I3A0_POLGL</name>
<dbReference type="Proteomes" id="UP000626109">
    <property type="component" value="Unassembled WGS sequence"/>
</dbReference>
<evidence type="ECO:0000256" key="1">
    <source>
        <dbReference type="SAM" id="MobiDB-lite"/>
    </source>
</evidence>
<feature type="compositionally biased region" description="Basic and acidic residues" evidence="1">
    <location>
        <begin position="100"/>
        <end position="111"/>
    </location>
</feature>
<sequence length="158" mass="17298">SGPRQGASGRRQGGDVPAHSCSRPPRCPLASSLPRSRWAARRPPLLLEAMALMFARAVLRGRELIGNSSSRRGRRQAAGAPASGRSSGRCSTGRWHTRQRLPDLSEHRRESLSGSASAGHCLWRRSPWEVTSSELPKTSNSGRWSLSRTSALSAWWPH</sequence>
<feature type="region of interest" description="Disordered" evidence="1">
    <location>
        <begin position="1"/>
        <end position="34"/>
    </location>
</feature>
<evidence type="ECO:0000313" key="2">
    <source>
        <dbReference type="EMBL" id="CAE8645005.1"/>
    </source>
</evidence>